<evidence type="ECO:0008006" key="3">
    <source>
        <dbReference type="Google" id="ProtNLM"/>
    </source>
</evidence>
<name>A0ABX4Z2Y5_9PSED</name>
<evidence type="ECO:0000313" key="1">
    <source>
        <dbReference type="EMBL" id="POC97109.1"/>
    </source>
</evidence>
<proteinExistence type="predicted"/>
<dbReference type="EMBL" id="MLEC01000004">
    <property type="protein sequence ID" value="POC97109.1"/>
    <property type="molecule type" value="Genomic_DNA"/>
</dbReference>
<accession>A0ABX4Z2Y5</accession>
<sequence length="70" mass="7878">MGVCLVTVRTLSASAGAAQSSERHRSEFERLKWQACQVFFKNAAPAAEHQNKTIVFKDLWILKTLQPSNM</sequence>
<evidence type="ECO:0000313" key="2">
    <source>
        <dbReference type="Proteomes" id="UP000237477"/>
    </source>
</evidence>
<comment type="caution">
    <text evidence="1">The sequence shown here is derived from an EMBL/GenBank/DDBJ whole genome shotgun (WGS) entry which is preliminary data.</text>
</comment>
<protein>
    <recommendedName>
        <fullName evidence="3">Secreted protein</fullName>
    </recommendedName>
</protein>
<reference evidence="1 2" key="1">
    <citation type="submission" date="2016-10" db="EMBL/GenBank/DDBJ databases">
        <title>Comparative genomics of Pseudomonas syringae.</title>
        <authorList>
            <person name="Hulin M.T."/>
        </authorList>
    </citation>
    <scope>NUCLEOTIDE SEQUENCE [LARGE SCALE GENOMIC DNA]</scope>
    <source>
        <strain evidence="2">R2-5255</strain>
    </source>
</reference>
<dbReference type="Proteomes" id="UP000237477">
    <property type="component" value="Unassembled WGS sequence"/>
</dbReference>
<gene>
    <name evidence="1" type="ORF">BKM26_03955</name>
</gene>
<organism evidence="1 2">
    <name type="scientific">Pseudomonas avellanae pv. morsprunorum</name>
    <dbReference type="NCBI Taxonomy" id="3380385"/>
    <lineage>
        <taxon>Bacteria</taxon>
        <taxon>Pseudomonadati</taxon>
        <taxon>Pseudomonadota</taxon>
        <taxon>Gammaproteobacteria</taxon>
        <taxon>Pseudomonadales</taxon>
        <taxon>Pseudomonadaceae</taxon>
        <taxon>Pseudomonas</taxon>
    </lineage>
</organism>
<keyword evidence="2" id="KW-1185">Reference proteome</keyword>